<keyword evidence="2" id="KW-1185">Reference proteome</keyword>
<evidence type="ECO:0000313" key="1">
    <source>
        <dbReference type="EMBL" id="BCZ45843.1"/>
    </source>
</evidence>
<proteinExistence type="predicted"/>
<dbReference type="EMBL" id="AP024849">
    <property type="protein sequence ID" value="BCZ45843.1"/>
    <property type="molecule type" value="Genomic_DNA"/>
</dbReference>
<dbReference type="Proteomes" id="UP000824633">
    <property type="component" value="Chromosome"/>
</dbReference>
<reference evidence="2" key="1">
    <citation type="submission" date="2021-07" db="EMBL/GenBank/DDBJ databases">
        <title>Complete genome sequencing of a Clostridium isolate.</title>
        <authorList>
            <person name="Ueki A."/>
            <person name="Tonouchi A."/>
        </authorList>
    </citation>
    <scope>NUCLEOTIDE SEQUENCE [LARGE SCALE GENOMIC DNA]</scope>
    <source>
        <strain evidence="2">C5S11</strain>
    </source>
</reference>
<organism evidence="1 2">
    <name type="scientific">Clostridium gelidum</name>
    <dbReference type="NCBI Taxonomy" id="704125"/>
    <lineage>
        <taxon>Bacteria</taxon>
        <taxon>Bacillati</taxon>
        <taxon>Bacillota</taxon>
        <taxon>Clostridia</taxon>
        <taxon>Eubacteriales</taxon>
        <taxon>Clostridiaceae</taxon>
        <taxon>Clostridium</taxon>
    </lineage>
</organism>
<evidence type="ECO:0000313" key="2">
    <source>
        <dbReference type="Proteomes" id="UP000824633"/>
    </source>
</evidence>
<gene>
    <name evidence="1" type="ORF">psyc5s11_19100</name>
</gene>
<name>A0ABM7T2J4_9CLOT</name>
<sequence>MIFFIASYEQVTNYSEYTNHIPYRILIIITENENYNMISDRINEIPKKNNFRIIVEQRSRIKYLNLD</sequence>
<protein>
    <submittedName>
        <fullName evidence="1">Uncharacterized protein</fullName>
    </submittedName>
</protein>
<accession>A0ABM7T2J4</accession>